<dbReference type="InterPro" id="IPR038770">
    <property type="entry name" value="Na+/solute_symporter_sf"/>
</dbReference>
<dbReference type="AlphaFoldDB" id="A0A3E0HB46"/>
<proteinExistence type="predicted"/>
<feature type="transmembrane region" description="Helical" evidence="5">
    <location>
        <begin position="245"/>
        <end position="270"/>
    </location>
</feature>
<dbReference type="InterPro" id="IPR004710">
    <property type="entry name" value="Bilac:Na_transpt"/>
</dbReference>
<evidence type="ECO:0000256" key="5">
    <source>
        <dbReference type="SAM" id="Phobius"/>
    </source>
</evidence>
<dbReference type="Pfam" id="PF01758">
    <property type="entry name" value="SBF"/>
    <property type="match status" value="1"/>
</dbReference>
<feature type="transmembrane region" description="Helical" evidence="5">
    <location>
        <begin position="100"/>
        <end position="118"/>
    </location>
</feature>
<gene>
    <name evidence="6" type="ORF">DFR26_0653</name>
</gene>
<evidence type="ECO:0000313" key="7">
    <source>
        <dbReference type="Proteomes" id="UP000256774"/>
    </source>
</evidence>
<feature type="transmembrane region" description="Helical" evidence="5">
    <location>
        <begin position="202"/>
        <end position="224"/>
    </location>
</feature>
<accession>A0A3E0HB46</accession>
<dbReference type="RefSeq" id="WP_116207486.1">
    <property type="nucleotide sequence ID" value="NZ_QUNR01000001.1"/>
</dbReference>
<dbReference type="GO" id="GO:0016020">
    <property type="term" value="C:membrane"/>
    <property type="evidence" value="ECO:0007669"/>
    <property type="project" value="UniProtKB-SubCell"/>
</dbReference>
<feature type="transmembrane region" description="Helical" evidence="5">
    <location>
        <begin position="171"/>
        <end position="190"/>
    </location>
</feature>
<dbReference type="OrthoDB" id="9806785at2"/>
<reference evidence="6 7" key="1">
    <citation type="submission" date="2018-08" db="EMBL/GenBank/DDBJ databases">
        <title>Genomic Encyclopedia of Type Strains, Phase IV (KMG-IV): sequencing the most valuable type-strain genomes for metagenomic binning, comparative biology and taxonomic classification.</title>
        <authorList>
            <person name="Goeker M."/>
        </authorList>
    </citation>
    <scope>NUCLEOTIDE SEQUENCE [LARGE SCALE GENOMIC DNA]</scope>
    <source>
        <strain evidence="6 7">DSM 26022</strain>
    </source>
</reference>
<dbReference type="Proteomes" id="UP000256774">
    <property type="component" value="Unassembled WGS sequence"/>
</dbReference>
<keyword evidence="7" id="KW-1185">Reference proteome</keyword>
<dbReference type="PANTHER" id="PTHR10361">
    <property type="entry name" value="SODIUM-BILE ACID COTRANSPORTER"/>
    <property type="match status" value="1"/>
</dbReference>
<evidence type="ECO:0000256" key="1">
    <source>
        <dbReference type="ARBA" id="ARBA00004141"/>
    </source>
</evidence>
<sequence length="284" mass="29985">MSDSVFILVLLPISLFVILFSLGLALTLDDFRRVVVYPRGVAIGMANLLVISPLLAVGLALLFKLPPELAVGMVLLGASPGGTTANMLTHLAKGDTALSLTMTAISSVAAVFTVPLLLDLATQWFMAGDAQYTVAMGPIVVKILLITLLPLSIGMWVRSRAQAWSLRNEPLVKKIAMVFFVLVVFAALWAEREHIFGNLASVGLAVLSLNVLAMGVSFGIAKLAGLDGPQSTAISIELGVHNTTLAMAVGAMVSATMIIPAAVYGVFMFFTAGAFAKWMHARNS</sequence>
<keyword evidence="3 5" id="KW-1133">Transmembrane helix</keyword>
<comment type="caution">
    <text evidence="6">The sequence shown here is derived from an EMBL/GenBank/DDBJ whole genome shotgun (WGS) entry which is preliminary data.</text>
</comment>
<dbReference type="PANTHER" id="PTHR10361:SF24">
    <property type="entry name" value="P3 PROTEIN"/>
    <property type="match status" value="1"/>
</dbReference>
<feature type="transmembrane region" description="Helical" evidence="5">
    <location>
        <begin position="6"/>
        <end position="28"/>
    </location>
</feature>
<comment type="subcellular location">
    <subcellularLocation>
        <location evidence="1">Membrane</location>
        <topology evidence="1">Multi-pass membrane protein</topology>
    </subcellularLocation>
</comment>
<evidence type="ECO:0000313" key="6">
    <source>
        <dbReference type="EMBL" id="REH40452.1"/>
    </source>
</evidence>
<keyword evidence="2 5" id="KW-0812">Transmembrane</keyword>
<dbReference type="EMBL" id="QUNR01000001">
    <property type="protein sequence ID" value="REH40452.1"/>
    <property type="molecule type" value="Genomic_DNA"/>
</dbReference>
<dbReference type="InterPro" id="IPR002657">
    <property type="entry name" value="BilAc:Na_symport/Acr3"/>
</dbReference>
<keyword evidence="4 5" id="KW-0472">Membrane</keyword>
<evidence type="ECO:0000256" key="3">
    <source>
        <dbReference type="ARBA" id="ARBA00022989"/>
    </source>
</evidence>
<dbReference type="Gene3D" id="1.20.1530.20">
    <property type="match status" value="1"/>
</dbReference>
<feature type="transmembrane region" description="Helical" evidence="5">
    <location>
        <begin position="130"/>
        <end position="151"/>
    </location>
</feature>
<protein>
    <submittedName>
        <fullName evidence="6">BASS family bile acid:Na+ symporter</fullName>
    </submittedName>
</protein>
<organism evidence="6 7">
    <name type="scientific">Paraperlucidibaca baekdonensis</name>
    <dbReference type="NCBI Taxonomy" id="748120"/>
    <lineage>
        <taxon>Bacteria</taxon>
        <taxon>Pseudomonadati</taxon>
        <taxon>Pseudomonadota</taxon>
        <taxon>Gammaproteobacteria</taxon>
        <taxon>Moraxellales</taxon>
        <taxon>Moraxellaceae</taxon>
        <taxon>Paraperlucidibaca</taxon>
    </lineage>
</organism>
<feature type="transmembrane region" description="Helical" evidence="5">
    <location>
        <begin position="40"/>
        <end position="63"/>
    </location>
</feature>
<evidence type="ECO:0000256" key="2">
    <source>
        <dbReference type="ARBA" id="ARBA00022692"/>
    </source>
</evidence>
<evidence type="ECO:0000256" key="4">
    <source>
        <dbReference type="ARBA" id="ARBA00023136"/>
    </source>
</evidence>
<name>A0A3E0HB46_9GAMM</name>